<comment type="caution">
    <text evidence="2">The sequence shown here is derived from an EMBL/GenBank/DDBJ whole genome shotgun (WGS) entry which is preliminary data.</text>
</comment>
<dbReference type="PANTHER" id="PTHR43283:SF3">
    <property type="entry name" value="BETA-LACTAMASE FAMILY PROTEIN (AFU_ORTHOLOGUE AFUA_5G07500)"/>
    <property type="match status" value="1"/>
</dbReference>
<dbReference type="SUPFAM" id="SSF56601">
    <property type="entry name" value="beta-lactamase/transpeptidase-like"/>
    <property type="match status" value="1"/>
</dbReference>
<dbReference type="InterPro" id="IPR050789">
    <property type="entry name" value="Diverse_Enzym_Activities"/>
</dbReference>
<keyword evidence="3" id="KW-1185">Reference proteome</keyword>
<evidence type="ECO:0000313" key="3">
    <source>
        <dbReference type="Proteomes" id="UP001601442"/>
    </source>
</evidence>
<dbReference type="EMBL" id="JBIAMT010000005">
    <property type="protein sequence ID" value="MFF0499913.1"/>
    <property type="molecule type" value="Genomic_DNA"/>
</dbReference>
<dbReference type="GO" id="GO:0016787">
    <property type="term" value="F:hydrolase activity"/>
    <property type="evidence" value="ECO:0007669"/>
    <property type="project" value="UniProtKB-KW"/>
</dbReference>
<dbReference type="Proteomes" id="UP001601442">
    <property type="component" value="Unassembled WGS sequence"/>
</dbReference>
<protein>
    <submittedName>
        <fullName evidence="2">Serine hydrolase domain-containing protein</fullName>
        <ecNumber evidence="2">3.-.-.-</ecNumber>
    </submittedName>
</protein>
<dbReference type="RefSeq" id="WP_387398796.1">
    <property type="nucleotide sequence ID" value="NZ_JBIAMT010000005.1"/>
</dbReference>
<dbReference type="InterPro" id="IPR001466">
    <property type="entry name" value="Beta-lactam-related"/>
</dbReference>
<sequence length="376" mass="40448">MTVPVERMNTQVVADPAELNIDMWKLDVLRRRIELEVEHGPLPSAQVAVARHNRLVASWSWGAAWPRYLLQSVGRTYVASAVWKLIGEGRIDITAPVSSVIPEFGTNGKDSVTIEQVLTHTAGFPFAPLGYPKMADRELRLQAFSKWRLEYPPGERLQFHLTSAAWVIAELVERITGKPLPEYLSREIAEPLGLGFGLGVSLDDQRETVAPMVCVDGDDAEVDPWGPWYLDNADVVTAGEPAHGVVASAADVALHYQALLHSPLWAPGAVEDAIRPRVTDVPAGEQTYGGSAKRVGIGLFVVVAGPDAGSWMPSVASPRTFGHGGAAYQLGFCDPDSGVSFALLTNGYPASGYDYSPRGVAAITNIGNLAADLTKD</sequence>
<dbReference type="PANTHER" id="PTHR43283">
    <property type="entry name" value="BETA-LACTAMASE-RELATED"/>
    <property type="match status" value="1"/>
</dbReference>
<dbReference type="EC" id="3.-.-.-" evidence="2"/>
<proteinExistence type="predicted"/>
<feature type="domain" description="Beta-lactamase-related" evidence="1">
    <location>
        <begin position="30"/>
        <end position="350"/>
    </location>
</feature>
<dbReference type="InterPro" id="IPR012338">
    <property type="entry name" value="Beta-lactam/transpept-like"/>
</dbReference>
<dbReference type="Pfam" id="PF00144">
    <property type="entry name" value="Beta-lactamase"/>
    <property type="match status" value="1"/>
</dbReference>
<dbReference type="Gene3D" id="3.40.710.10">
    <property type="entry name" value="DD-peptidase/beta-lactamase superfamily"/>
    <property type="match status" value="1"/>
</dbReference>
<accession>A0ABW6P9S7</accession>
<keyword evidence="2" id="KW-0378">Hydrolase</keyword>
<gene>
    <name evidence="2" type="ORF">ACFYU5_26170</name>
</gene>
<evidence type="ECO:0000259" key="1">
    <source>
        <dbReference type="Pfam" id="PF00144"/>
    </source>
</evidence>
<name>A0ABW6P9S7_9NOCA</name>
<evidence type="ECO:0000313" key="2">
    <source>
        <dbReference type="EMBL" id="MFF0499913.1"/>
    </source>
</evidence>
<reference evidence="2 3" key="1">
    <citation type="submission" date="2024-10" db="EMBL/GenBank/DDBJ databases">
        <title>The Natural Products Discovery Center: Release of the First 8490 Sequenced Strains for Exploring Actinobacteria Biosynthetic Diversity.</title>
        <authorList>
            <person name="Kalkreuter E."/>
            <person name="Kautsar S.A."/>
            <person name="Yang D."/>
            <person name="Bader C.D."/>
            <person name="Teijaro C.N."/>
            <person name="Fluegel L."/>
            <person name="Davis C.M."/>
            <person name="Simpson J.R."/>
            <person name="Lauterbach L."/>
            <person name="Steele A.D."/>
            <person name="Gui C."/>
            <person name="Meng S."/>
            <person name="Li G."/>
            <person name="Viehrig K."/>
            <person name="Ye F."/>
            <person name="Su P."/>
            <person name="Kiefer A.F."/>
            <person name="Nichols A."/>
            <person name="Cepeda A.J."/>
            <person name="Yan W."/>
            <person name="Fan B."/>
            <person name="Jiang Y."/>
            <person name="Adhikari A."/>
            <person name="Zheng C.-J."/>
            <person name="Schuster L."/>
            <person name="Cowan T.M."/>
            <person name="Smanski M.J."/>
            <person name="Chevrette M.G."/>
            <person name="De Carvalho L.P.S."/>
            <person name="Shen B."/>
        </authorList>
    </citation>
    <scope>NUCLEOTIDE SEQUENCE [LARGE SCALE GENOMIC DNA]</scope>
    <source>
        <strain evidence="2 3">NPDC004119</strain>
    </source>
</reference>
<organism evidence="2 3">
    <name type="scientific">Nocardia aobensis</name>
    <dbReference type="NCBI Taxonomy" id="257277"/>
    <lineage>
        <taxon>Bacteria</taxon>
        <taxon>Bacillati</taxon>
        <taxon>Actinomycetota</taxon>
        <taxon>Actinomycetes</taxon>
        <taxon>Mycobacteriales</taxon>
        <taxon>Nocardiaceae</taxon>
        <taxon>Nocardia</taxon>
    </lineage>
</organism>